<dbReference type="EMBL" id="JAJVKT010000010">
    <property type="protein sequence ID" value="MCE7508988.1"/>
    <property type="molecule type" value="Genomic_DNA"/>
</dbReference>
<sequence>MKRKELAEALQQAHVEHACQRLCAEDYWHDLLDQGVAIIADKPLGTLVDGEVLAQVVDDWLAHVATVEGLQPVIESVAHALLNHARQDPVTFGELLDEAQFEALLEQLLRLRSLRERTIHAVLNHPLISQMVSEMLYTGIKNFLLEENALAKLPGVSSMMKLGRKSVGRAMGGLEEPIRSYLRQNIRATLKTGEQWLNRELSNDRIAELARDAYGRIAPMKPAALLRDVPDDTLPGLVRQGALLSDHAATLDYSRRLVMEGIRAAIEALMAWSLPALLQAMRTDTAARRDTLAPALAHGAEVLKEQGVLSAWAELALGDFYQSEACLSVLGQALRE</sequence>
<gene>
    <name evidence="1" type="ORF">LZG35_10095</name>
</gene>
<keyword evidence="2" id="KW-1185">Reference proteome</keyword>
<reference evidence="1" key="1">
    <citation type="submission" date="2022-01" db="EMBL/GenBank/DDBJ databases">
        <authorList>
            <person name="Karlyshev A.V."/>
            <person name="Jaspars M."/>
        </authorList>
    </citation>
    <scope>NUCLEOTIDE SEQUENCE</scope>
    <source>
        <strain evidence="1">AGSA3-2</strain>
    </source>
</reference>
<dbReference type="RefSeq" id="WP_233916935.1">
    <property type="nucleotide sequence ID" value="NZ_JAJVKS010000002.1"/>
</dbReference>
<name>A0A9Q3W6L8_9GAMM</name>
<proteinExistence type="predicted"/>
<evidence type="ECO:0000313" key="2">
    <source>
        <dbReference type="Proteomes" id="UP001107961"/>
    </source>
</evidence>
<evidence type="ECO:0000313" key="1">
    <source>
        <dbReference type="EMBL" id="MCE7508988.1"/>
    </source>
</evidence>
<dbReference type="AlphaFoldDB" id="A0A9Q3W6L8"/>
<accession>A0A9Q3W6L8</accession>
<comment type="caution">
    <text evidence="1">The sequence shown here is derived from an EMBL/GenBank/DDBJ whole genome shotgun (WGS) entry which is preliminary data.</text>
</comment>
<dbReference type="Proteomes" id="UP001107961">
    <property type="component" value="Unassembled WGS sequence"/>
</dbReference>
<organism evidence="1 2">
    <name type="scientific">Alloalcanivorax xenomutans</name>
    <dbReference type="NCBI Taxonomy" id="1094342"/>
    <lineage>
        <taxon>Bacteria</taxon>
        <taxon>Pseudomonadati</taxon>
        <taxon>Pseudomonadota</taxon>
        <taxon>Gammaproteobacteria</taxon>
        <taxon>Oceanospirillales</taxon>
        <taxon>Alcanivoracaceae</taxon>
        <taxon>Alloalcanivorax</taxon>
    </lineage>
</organism>
<protein>
    <submittedName>
        <fullName evidence="1">Uncharacterized protein</fullName>
    </submittedName>
</protein>